<dbReference type="Gene3D" id="1.20.1110.10">
    <property type="entry name" value="Calcium-transporting ATPase, transmembrane domain"/>
    <property type="match status" value="1"/>
</dbReference>
<organism evidence="3 4">
    <name type="scientific">Sparassis crispa</name>
    <dbReference type="NCBI Taxonomy" id="139825"/>
    <lineage>
        <taxon>Eukaryota</taxon>
        <taxon>Fungi</taxon>
        <taxon>Dikarya</taxon>
        <taxon>Basidiomycota</taxon>
        <taxon>Agaricomycotina</taxon>
        <taxon>Agaricomycetes</taxon>
        <taxon>Polyporales</taxon>
        <taxon>Sparassidaceae</taxon>
        <taxon>Sparassis</taxon>
    </lineage>
</organism>
<gene>
    <name evidence="3" type="ORF">SCP_0305330</name>
</gene>
<keyword evidence="4" id="KW-1185">Reference proteome</keyword>
<dbReference type="RefSeq" id="XP_027611726.1">
    <property type="nucleotide sequence ID" value="XM_027755925.1"/>
</dbReference>
<dbReference type="EMBL" id="BFAD01000003">
    <property type="protein sequence ID" value="GBE80813.1"/>
    <property type="molecule type" value="Genomic_DNA"/>
</dbReference>
<dbReference type="InterPro" id="IPR023298">
    <property type="entry name" value="ATPase_P-typ_TM_dom_sf"/>
</dbReference>
<dbReference type="OrthoDB" id="3352408at2759"/>
<keyword evidence="1" id="KW-0812">Transmembrane</keyword>
<evidence type="ECO:0000313" key="3">
    <source>
        <dbReference type="EMBL" id="GBE80813.1"/>
    </source>
</evidence>
<accession>A0A401GFD3</accession>
<proteinExistence type="predicted"/>
<name>A0A401GFD3_9APHY</name>
<dbReference type="Pfam" id="PF00689">
    <property type="entry name" value="Cation_ATPase_C"/>
    <property type="match status" value="1"/>
</dbReference>
<dbReference type="InterPro" id="IPR006068">
    <property type="entry name" value="ATPase_P-typ_cation-transptr_C"/>
</dbReference>
<dbReference type="Proteomes" id="UP000287166">
    <property type="component" value="Unassembled WGS sequence"/>
</dbReference>
<dbReference type="GeneID" id="38777730"/>
<reference evidence="3 4" key="1">
    <citation type="journal article" date="2018" name="Sci. Rep.">
        <title>Genome sequence of the cauliflower mushroom Sparassis crispa (Hanabiratake) and its association with beneficial usage.</title>
        <authorList>
            <person name="Kiyama R."/>
            <person name="Furutani Y."/>
            <person name="Kawaguchi K."/>
            <person name="Nakanishi T."/>
        </authorList>
    </citation>
    <scope>NUCLEOTIDE SEQUENCE [LARGE SCALE GENOMIC DNA]</scope>
</reference>
<keyword evidence="1" id="KW-1133">Transmembrane helix</keyword>
<sequence>MLVATVSVSFLVQLALIYVPFMQSIFQTEALGIVDLATLLGLAAVSMGLHDARRRYERSLNASLTYANVAEEMA</sequence>
<dbReference type="InParanoid" id="A0A401GFD3"/>
<feature type="transmembrane region" description="Helical" evidence="1">
    <location>
        <begin position="30"/>
        <end position="49"/>
    </location>
</feature>
<evidence type="ECO:0000313" key="4">
    <source>
        <dbReference type="Proteomes" id="UP000287166"/>
    </source>
</evidence>
<evidence type="ECO:0000259" key="2">
    <source>
        <dbReference type="Pfam" id="PF00689"/>
    </source>
</evidence>
<dbReference type="AlphaFoldDB" id="A0A401GFD3"/>
<evidence type="ECO:0000256" key="1">
    <source>
        <dbReference type="SAM" id="Phobius"/>
    </source>
</evidence>
<feature type="domain" description="Cation-transporting P-type ATPase C-terminal" evidence="2">
    <location>
        <begin position="1"/>
        <end position="54"/>
    </location>
</feature>
<protein>
    <recommendedName>
        <fullName evidence="2">Cation-transporting P-type ATPase C-terminal domain-containing protein</fullName>
    </recommendedName>
</protein>
<comment type="caution">
    <text evidence="3">The sequence shown here is derived from an EMBL/GenBank/DDBJ whole genome shotgun (WGS) entry which is preliminary data.</text>
</comment>
<dbReference type="SUPFAM" id="SSF81665">
    <property type="entry name" value="Calcium ATPase, transmembrane domain M"/>
    <property type="match status" value="1"/>
</dbReference>
<keyword evidence="1" id="KW-0472">Membrane</keyword>